<dbReference type="FunFam" id="1.10.10.750:FF:000003">
    <property type="entry name" value="GTPase activating protein (Evi5)"/>
    <property type="match status" value="1"/>
</dbReference>
<dbReference type="SUPFAM" id="SSF47923">
    <property type="entry name" value="Ypt/Rab-GAP domain of gyp1p"/>
    <property type="match status" value="2"/>
</dbReference>
<dbReference type="InterPro" id="IPR050302">
    <property type="entry name" value="Rab_GAP_TBC_domain"/>
</dbReference>
<feature type="region of interest" description="Disordered" evidence="4">
    <location>
        <begin position="383"/>
        <end position="404"/>
    </location>
</feature>
<dbReference type="Gene3D" id="1.10.8.270">
    <property type="entry name" value="putative rabgap domain of human tbc1 domain family member 14 like domains"/>
    <property type="match status" value="1"/>
</dbReference>
<dbReference type="PANTHER" id="PTHR47219">
    <property type="entry name" value="RAB GTPASE-ACTIVATING PROTEIN 1-LIKE"/>
    <property type="match status" value="1"/>
</dbReference>
<organism evidence="6 7">
    <name type="scientific">Smittium mucronatum</name>
    <dbReference type="NCBI Taxonomy" id="133383"/>
    <lineage>
        <taxon>Eukaryota</taxon>
        <taxon>Fungi</taxon>
        <taxon>Fungi incertae sedis</taxon>
        <taxon>Zoopagomycota</taxon>
        <taxon>Kickxellomycotina</taxon>
        <taxon>Harpellomycetes</taxon>
        <taxon>Harpellales</taxon>
        <taxon>Legeriomycetaceae</taxon>
        <taxon>Smittium</taxon>
    </lineage>
</organism>
<name>A0A1R0H0J5_9FUNG</name>
<dbReference type="GO" id="GO:0031267">
    <property type="term" value="F:small GTPase binding"/>
    <property type="evidence" value="ECO:0007669"/>
    <property type="project" value="TreeGrafter"/>
</dbReference>
<evidence type="ECO:0000256" key="3">
    <source>
        <dbReference type="SAM" id="Coils"/>
    </source>
</evidence>
<keyword evidence="1" id="KW-0343">GTPase activation</keyword>
<evidence type="ECO:0000256" key="1">
    <source>
        <dbReference type="ARBA" id="ARBA00022468"/>
    </source>
</evidence>
<evidence type="ECO:0000259" key="5">
    <source>
        <dbReference type="PROSITE" id="PS50086"/>
    </source>
</evidence>
<evidence type="ECO:0000256" key="4">
    <source>
        <dbReference type="SAM" id="MobiDB-lite"/>
    </source>
</evidence>
<dbReference type="Gene3D" id="1.10.10.750">
    <property type="entry name" value="Ypt/Rab-GAP domain of gyp1p, domain 1"/>
    <property type="match status" value="1"/>
</dbReference>
<comment type="caution">
    <text evidence="6">The sequence shown here is derived from an EMBL/GenBank/DDBJ whole genome shotgun (WGS) entry which is preliminary data.</text>
</comment>
<dbReference type="GO" id="GO:0005096">
    <property type="term" value="F:GTPase activator activity"/>
    <property type="evidence" value="ECO:0007669"/>
    <property type="project" value="UniProtKB-KW"/>
</dbReference>
<dbReference type="OrthoDB" id="295078at2759"/>
<dbReference type="InterPro" id="IPR035969">
    <property type="entry name" value="Rab-GAP_TBC_sf"/>
</dbReference>
<keyword evidence="2 3" id="KW-0175">Coiled coil</keyword>
<proteinExistence type="predicted"/>
<dbReference type="SMART" id="SM00164">
    <property type="entry name" value="TBC"/>
    <property type="match status" value="1"/>
</dbReference>
<reference evidence="6 7" key="1">
    <citation type="journal article" date="2016" name="Mol. Biol. Evol.">
        <title>Genome-Wide Survey of Gut Fungi (Harpellales) Reveals the First Horizontally Transferred Ubiquitin Gene from a Mosquito Host.</title>
        <authorList>
            <person name="Wang Y."/>
            <person name="White M.M."/>
            <person name="Kvist S."/>
            <person name="Moncalvo J.M."/>
        </authorList>
    </citation>
    <scope>NUCLEOTIDE SEQUENCE [LARGE SCALE GENOMIC DNA]</scope>
    <source>
        <strain evidence="6 7">ALG-7-W6</strain>
    </source>
</reference>
<dbReference type="FunFam" id="1.10.8.270:FF:000001">
    <property type="entry name" value="TBC1 domain family member 1"/>
    <property type="match status" value="1"/>
</dbReference>
<feature type="compositionally biased region" description="Polar residues" evidence="4">
    <location>
        <begin position="42"/>
        <end position="64"/>
    </location>
</feature>
<dbReference type="Proteomes" id="UP000187455">
    <property type="component" value="Unassembled WGS sequence"/>
</dbReference>
<gene>
    <name evidence="6" type="ORF">AYI68_g3210</name>
</gene>
<accession>A0A1R0H0J5</accession>
<feature type="region of interest" description="Disordered" evidence="4">
    <location>
        <begin position="155"/>
        <end position="178"/>
    </location>
</feature>
<evidence type="ECO:0000313" key="7">
    <source>
        <dbReference type="Proteomes" id="UP000187455"/>
    </source>
</evidence>
<feature type="region of interest" description="Disordered" evidence="4">
    <location>
        <begin position="331"/>
        <end position="363"/>
    </location>
</feature>
<keyword evidence="7" id="KW-1185">Reference proteome</keyword>
<feature type="compositionally biased region" description="Basic and acidic residues" evidence="4">
    <location>
        <begin position="119"/>
        <end position="136"/>
    </location>
</feature>
<dbReference type="Gene3D" id="1.10.472.80">
    <property type="entry name" value="Ypt/Rab-GAP domain of gyp1p, domain 3"/>
    <property type="match status" value="1"/>
</dbReference>
<feature type="region of interest" description="Disordered" evidence="4">
    <location>
        <begin position="111"/>
        <end position="136"/>
    </location>
</feature>
<dbReference type="PROSITE" id="PS50086">
    <property type="entry name" value="TBC_RABGAP"/>
    <property type="match status" value="1"/>
</dbReference>
<feature type="coiled-coil region" evidence="3">
    <location>
        <begin position="863"/>
        <end position="975"/>
    </location>
</feature>
<evidence type="ECO:0000256" key="2">
    <source>
        <dbReference type="ARBA" id="ARBA00023054"/>
    </source>
</evidence>
<feature type="domain" description="Rab-GAP TBC" evidence="5">
    <location>
        <begin position="600"/>
        <end position="786"/>
    </location>
</feature>
<feature type="compositionally biased region" description="Low complexity" evidence="4">
    <location>
        <begin position="384"/>
        <end position="394"/>
    </location>
</feature>
<feature type="region of interest" description="Disordered" evidence="4">
    <location>
        <begin position="26"/>
        <end position="76"/>
    </location>
</feature>
<evidence type="ECO:0000313" key="6">
    <source>
        <dbReference type="EMBL" id="OLY82662.1"/>
    </source>
</evidence>
<dbReference type="EMBL" id="LSSL01001337">
    <property type="protein sequence ID" value="OLY82662.1"/>
    <property type="molecule type" value="Genomic_DNA"/>
</dbReference>
<feature type="compositionally biased region" description="Polar residues" evidence="4">
    <location>
        <begin position="395"/>
        <end position="404"/>
    </location>
</feature>
<dbReference type="Pfam" id="PF23436">
    <property type="entry name" value="RabGap-TBC_2"/>
    <property type="match status" value="1"/>
</dbReference>
<dbReference type="STRING" id="133383.A0A1R0H0J5"/>
<dbReference type="PANTHER" id="PTHR47219:SF9">
    <property type="entry name" value="GTPASE ACTIVATING PROTEIN AND CENTROSOME-ASSOCIATED, ISOFORM B"/>
    <property type="match status" value="1"/>
</dbReference>
<dbReference type="InterPro" id="IPR000195">
    <property type="entry name" value="Rab-GAP-TBC_dom"/>
</dbReference>
<protein>
    <submittedName>
        <fullName evidence="6">GTPase-activating protein GYP5</fullName>
    </submittedName>
</protein>
<sequence length="1005" mass="113324">MVDVQPNSSIPNTSIEIMSNQKDLEVSSENIGSVENLKKMFSQPQADDPSQISTSQPLPDSNGTPEKIPGYNASKKPVLQKLDGTLHIAPRPDVDLKTKIQKVNKVNKSPVETAFNSDNEFHSSQEDGDDDHLFKNKDASQLDFDPTIDTKLTLVKSTPNSQNSSETLQANEDLNDSFSNDVIPNESKLASKFLEKINSNKRISLKSDQTQHNWRNSKIQPSNINLKGSDSFQTPNEENSLRINDGFLMSSEEISSSNSSLDVHKLPPGIPPKTKQNALNDSLENLPLRLNSLDLSRSNRISIRKINSVDPSIHFSKASKHHSVNLGAITGKLGHTKNSSKLSPTESQSPHIKLQSPSDSTQENYRNSIAEFYSSNTLPKSFGSSRYSQPSLSSQIDLSNPSSLNQPIAKSVNKKTKPESFNIVANTSSLIVEPIDHNVSNNTTFFNSVSSLFSRKSGQTPIPPQNTISTDAAQTNNPSFLAQGMFSSIGDWIGKSSNNRVSNSSSSLPPSSSEIDNSDPSVAFILSQIKEKNQDLINDPKATLFEREELHRQLQQSRDNMKKEGRSSEINWEFWGELISNFEQVVKKNPIQLSKQIHLGIPQEIRGTVWQLFSGSTRDPSLLSGYRDLLSLPSPHDKQITRDLDRTFPENSFFQKSEGNGQSSLFNVLHAYSLYDTEMGYCQGLAFVAGPLLLNMPEEEAFCVFERLMNFYKLRGIYIPSMILLQLRLYQLDRLIEEHLPTLSKHFVKEGVRSSMYASQWFMTLFAYCLPMNLVFLVFDIIFAEGVDCLLQISLAVLKRSQAVLLTLPFEKLIKYLTGGNLFEYYTDRPNEAFMHDIESVTVVTLKRLARLTRDHEILIQKSLNEENSKEILKNDNKRLESENKHLLDKLQSLSFEHSDLMSQFVSTRLELSHSQEIISQLSSKIQELEFRVESERKLAEESLKEDMEQLANKNLELALKHQILEDKTDELENALVRVNTLYADSENDRLALLNKWNELRKAMN</sequence>
<feature type="compositionally biased region" description="Polar residues" evidence="4">
    <location>
        <begin position="336"/>
        <end position="363"/>
    </location>
</feature>
<dbReference type="AlphaFoldDB" id="A0A1R0H0J5"/>